<name>A0A498J155_MALDO</name>
<dbReference type="PANTHER" id="PTHR31374:SF139">
    <property type="entry name" value="OS02G0143300 PROTEIN"/>
    <property type="match status" value="1"/>
</dbReference>
<comment type="similarity">
    <text evidence="1">Belongs to the ARG7 family.</text>
</comment>
<keyword evidence="3" id="KW-1185">Reference proteome</keyword>
<comment type="caution">
    <text evidence="2">The sequence shown here is derived from an EMBL/GenBank/DDBJ whole genome shotgun (WGS) entry which is preliminary data.</text>
</comment>
<organism evidence="2 3">
    <name type="scientific">Malus domestica</name>
    <name type="common">Apple</name>
    <name type="synonym">Pyrus malus</name>
    <dbReference type="NCBI Taxonomy" id="3750"/>
    <lineage>
        <taxon>Eukaryota</taxon>
        <taxon>Viridiplantae</taxon>
        <taxon>Streptophyta</taxon>
        <taxon>Embryophyta</taxon>
        <taxon>Tracheophyta</taxon>
        <taxon>Spermatophyta</taxon>
        <taxon>Magnoliopsida</taxon>
        <taxon>eudicotyledons</taxon>
        <taxon>Gunneridae</taxon>
        <taxon>Pentapetalae</taxon>
        <taxon>rosids</taxon>
        <taxon>fabids</taxon>
        <taxon>Rosales</taxon>
        <taxon>Rosaceae</taxon>
        <taxon>Amygdaloideae</taxon>
        <taxon>Maleae</taxon>
        <taxon>Malus</taxon>
    </lineage>
</organism>
<sequence>MKQQIARHIAWPKNMNIQRLWVWLPPLNHKPGAVTGKNMAINLLESGENSDGSLLAGELSDGRRGGASMMQVPKGFLAVYVGPELRRFVIPMSCLSSPDFRVLMDRVEEEYGFEQEGALKIPCDEEDFEHILMRSLANYKKNDKKKKI</sequence>
<dbReference type="Gramene" id="mRNA:MD09G0144700">
    <property type="protein sequence ID" value="CDS:MD09G0144700.1"/>
    <property type="gene ID" value="MD09G0144700"/>
</dbReference>
<dbReference type="EMBL" id="RDQH01000335">
    <property type="protein sequence ID" value="RXH88996.1"/>
    <property type="molecule type" value="Genomic_DNA"/>
</dbReference>
<accession>A0A498J155</accession>
<dbReference type="GO" id="GO:0009733">
    <property type="term" value="P:response to auxin"/>
    <property type="evidence" value="ECO:0007669"/>
    <property type="project" value="InterPro"/>
</dbReference>
<dbReference type="AlphaFoldDB" id="A0A498J155"/>
<dbReference type="InterPro" id="IPR003676">
    <property type="entry name" value="SAUR_fam"/>
</dbReference>
<protein>
    <submittedName>
        <fullName evidence="2">Uncharacterized protein</fullName>
    </submittedName>
</protein>
<dbReference type="PANTHER" id="PTHR31374">
    <property type="entry name" value="AUXIN-INDUCED PROTEIN-LIKE-RELATED"/>
    <property type="match status" value="1"/>
</dbReference>
<gene>
    <name evidence="2" type="ORF">DVH24_000595</name>
</gene>
<evidence type="ECO:0000313" key="3">
    <source>
        <dbReference type="Proteomes" id="UP000290289"/>
    </source>
</evidence>
<dbReference type="Proteomes" id="UP000290289">
    <property type="component" value="Chromosome 9"/>
</dbReference>
<evidence type="ECO:0000256" key="1">
    <source>
        <dbReference type="ARBA" id="ARBA00006974"/>
    </source>
</evidence>
<dbReference type="Pfam" id="PF02519">
    <property type="entry name" value="Auxin_inducible"/>
    <property type="match status" value="1"/>
</dbReference>
<reference evidence="2 3" key="1">
    <citation type="submission" date="2018-10" db="EMBL/GenBank/DDBJ databases">
        <title>A high-quality apple genome assembly.</title>
        <authorList>
            <person name="Hu J."/>
        </authorList>
    </citation>
    <scope>NUCLEOTIDE SEQUENCE [LARGE SCALE GENOMIC DNA]</scope>
    <source>
        <strain evidence="3">cv. HFTH1</strain>
        <tissue evidence="2">Young leaf</tissue>
    </source>
</reference>
<evidence type="ECO:0000313" key="2">
    <source>
        <dbReference type="EMBL" id="RXH88996.1"/>
    </source>
</evidence>
<dbReference type="OrthoDB" id="1897212at2759"/>
<proteinExistence type="inferred from homology"/>